<accession>A0A4V1BZ86</accession>
<dbReference type="CDD" id="cd17919">
    <property type="entry name" value="DEXHc_Snf"/>
    <property type="match status" value="1"/>
</dbReference>
<dbReference type="CDD" id="cd18793">
    <property type="entry name" value="SF2_C_SNF"/>
    <property type="match status" value="1"/>
</dbReference>
<keyword evidence="4" id="KW-0347">Helicase</keyword>
<evidence type="ECO:0000259" key="2">
    <source>
        <dbReference type="PROSITE" id="PS51192"/>
    </source>
</evidence>
<dbReference type="InterPro" id="IPR038718">
    <property type="entry name" value="SNF2-like_sf"/>
</dbReference>
<dbReference type="InterPro" id="IPR014001">
    <property type="entry name" value="Helicase_ATP-bd"/>
</dbReference>
<dbReference type="GO" id="GO:0004386">
    <property type="term" value="F:helicase activity"/>
    <property type="evidence" value="ECO:0007669"/>
    <property type="project" value="UniProtKB-KW"/>
</dbReference>
<dbReference type="EMBL" id="CP038635">
    <property type="protein sequence ID" value="QBY54452.1"/>
    <property type="molecule type" value="Genomic_DNA"/>
</dbReference>
<protein>
    <submittedName>
        <fullName evidence="4">DEAD/DEAH box helicase</fullName>
    </submittedName>
</protein>
<dbReference type="Gene3D" id="3.40.50.10810">
    <property type="entry name" value="Tandem AAA-ATPase domain"/>
    <property type="match status" value="1"/>
</dbReference>
<dbReference type="InterPro" id="IPR001650">
    <property type="entry name" value="Helicase_C-like"/>
</dbReference>
<dbReference type="GO" id="GO:0016787">
    <property type="term" value="F:hydrolase activity"/>
    <property type="evidence" value="ECO:0007669"/>
    <property type="project" value="UniProtKB-KW"/>
</dbReference>
<dbReference type="AlphaFoldDB" id="A0A4V1BZ86"/>
<evidence type="ECO:0000259" key="3">
    <source>
        <dbReference type="PROSITE" id="PS51194"/>
    </source>
</evidence>
<name>A0A4V1BZ86_9BURK</name>
<dbReference type="InterPro" id="IPR000330">
    <property type="entry name" value="SNF2_N"/>
</dbReference>
<feature type="domain" description="Helicase C-terminal" evidence="3">
    <location>
        <begin position="258"/>
        <end position="407"/>
    </location>
</feature>
<dbReference type="SMART" id="SM00487">
    <property type="entry name" value="DEXDc"/>
    <property type="match status" value="1"/>
</dbReference>
<dbReference type="InterPro" id="IPR027417">
    <property type="entry name" value="P-loop_NTPase"/>
</dbReference>
<dbReference type="PROSITE" id="PS51192">
    <property type="entry name" value="HELICASE_ATP_BIND_1"/>
    <property type="match status" value="1"/>
</dbReference>
<dbReference type="KEGG" id="cox:E0W60_26015"/>
<dbReference type="Pfam" id="PF00271">
    <property type="entry name" value="Helicase_C"/>
    <property type="match status" value="1"/>
</dbReference>
<evidence type="ECO:0000313" key="4">
    <source>
        <dbReference type="EMBL" id="QBY54452.1"/>
    </source>
</evidence>
<dbReference type="PANTHER" id="PTHR10799">
    <property type="entry name" value="SNF2/RAD54 HELICASE FAMILY"/>
    <property type="match status" value="1"/>
</dbReference>
<dbReference type="SUPFAM" id="SSF52540">
    <property type="entry name" value="P-loop containing nucleoside triphosphate hydrolases"/>
    <property type="match status" value="2"/>
</dbReference>
<dbReference type="Proteomes" id="UP000295294">
    <property type="component" value="Chromosome 2"/>
</dbReference>
<proteinExistence type="predicted"/>
<evidence type="ECO:0000256" key="1">
    <source>
        <dbReference type="ARBA" id="ARBA00022801"/>
    </source>
</evidence>
<feature type="domain" description="Helicase ATP-binding" evidence="2">
    <location>
        <begin position="1"/>
        <end position="159"/>
    </location>
</feature>
<keyword evidence="1" id="KW-0378">Hydrolase</keyword>
<evidence type="ECO:0000313" key="5">
    <source>
        <dbReference type="Proteomes" id="UP000295294"/>
    </source>
</evidence>
<dbReference type="GO" id="GO:0005524">
    <property type="term" value="F:ATP binding"/>
    <property type="evidence" value="ECO:0007669"/>
    <property type="project" value="InterPro"/>
</dbReference>
<keyword evidence="4" id="KW-0067">ATP-binding</keyword>
<sequence length="432" mass="48347">MVEHQGALLADEMGLGKTVQAIAAIAHLRFEVVLARTLIVTPTSLTSNWMQELARWAPALACRRIIGNAEDRRATYGLPIPVLLANYQQIRTDIQQVLADGLRWDLVVLDEAQWIKNRHSSTSLACKLLRRTRSWALSATPLENRLEEFASVLDYVLDRASAFSYTRNQLHEEAEGHFLRRRKAEVLQELPPMIIQELPVDLLPSQRATYDDLESEAINMASELNAPASILAEITRLKQVCNFDPETGESAKLEVLQGILQSLCNADDKVIVFSQYVETLERVASQIDLPADIYHGALASAERDEVLSHFRSEPGPRVLLVSLRAGGVGLNIPEASHVVLFDRWWNPAVEDQAIQRAHRFGRLSTLIVIKLVVVDSVEERITELLHQKRELFAAVIDDAPSSKIDSTILRHVLTGVSQANTQTERKVSSEQI</sequence>
<dbReference type="SMART" id="SM00490">
    <property type="entry name" value="HELICc"/>
    <property type="match status" value="1"/>
</dbReference>
<dbReference type="InterPro" id="IPR049730">
    <property type="entry name" value="SNF2/RAD54-like_C"/>
</dbReference>
<keyword evidence="4" id="KW-0547">Nucleotide-binding</keyword>
<dbReference type="Gene3D" id="3.40.50.300">
    <property type="entry name" value="P-loop containing nucleotide triphosphate hydrolases"/>
    <property type="match status" value="1"/>
</dbReference>
<reference evidence="4 5" key="1">
    <citation type="submission" date="2019-03" db="EMBL/GenBank/DDBJ databases">
        <title>Efficiently degradation of phenoxyalkanoic acid herbicides by Cupriavidus oxalaticus strain X32.</title>
        <authorList>
            <person name="Sheng X."/>
        </authorList>
    </citation>
    <scope>NUCLEOTIDE SEQUENCE [LARGE SCALE GENOMIC DNA]</scope>
    <source>
        <strain evidence="4 5">X32</strain>
    </source>
</reference>
<dbReference type="OrthoDB" id="9814088at2"/>
<organism evidence="4 5">
    <name type="scientific">Cupriavidus oxalaticus</name>
    <dbReference type="NCBI Taxonomy" id="96344"/>
    <lineage>
        <taxon>Bacteria</taxon>
        <taxon>Pseudomonadati</taxon>
        <taxon>Pseudomonadota</taxon>
        <taxon>Betaproteobacteria</taxon>
        <taxon>Burkholderiales</taxon>
        <taxon>Burkholderiaceae</taxon>
        <taxon>Cupriavidus</taxon>
    </lineage>
</organism>
<dbReference type="PROSITE" id="PS51194">
    <property type="entry name" value="HELICASE_CTER"/>
    <property type="match status" value="1"/>
</dbReference>
<gene>
    <name evidence="4" type="ORF">E0W60_26015</name>
</gene>
<dbReference type="Pfam" id="PF00176">
    <property type="entry name" value="SNF2-rel_dom"/>
    <property type="match status" value="1"/>
</dbReference>